<organism evidence="2 3">
    <name type="scientific">Tetrahymena thermophila (strain SB210)</name>
    <dbReference type="NCBI Taxonomy" id="312017"/>
    <lineage>
        <taxon>Eukaryota</taxon>
        <taxon>Sar</taxon>
        <taxon>Alveolata</taxon>
        <taxon>Ciliophora</taxon>
        <taxon>Intramacronucleata</taxon>
        <taxon>Oligohymenophorea</taxon>
        <taxon>Hymenostomatida</taxon>
        <taxon>Tetrahymenina</taxon>
        <taxon>Tetrahymenidae</taxon>
        <taxon>Tetrahymena</taxon>
    </lineage>
</organism>
<dbReference type="Proteomes" id="UP000009168">
    <property type="component" value="Unassembled WGS sequence"/>
</dbReference>
<dbReference type="Gene3D" id="1.25.40.10">
    <property type="entry name" value="Tetratricopeptide repeat domain"/>
    <property type="match status" value="1"/>
</dbReference>
<gene>
    <name evidence="2" type="ORF">TTHERM_01192460</name>
</gene>
<evidence type="ECO:0000313" key="2">
    <source>
        <dbReference type="EMBL" id="EAR93268.2"/>
    </source>
</evidence>
<dbReference type="Pfam" id="PF13181">
    <property type="entry name" value="TPR_8"/>
    <property type="match status" value="2"/>
</dbReference>
<dbReference type="Pfam" id="PF14559">
    <property type="entry name" value="TPR_19"/>
    <property type="match status" value="1"/>
</dbReference>
<dbReference type="PANTHER" id="PTHR44366">
    <property type="entry name" value="UDP-N-ACETYLGLUCOSAMINE--PEPTIDE N-ACETYLGLUCOSAMINYLTRANSFERASE 110 KDA SUBUNIT"/>
    <property type="match status" value="1"/>
</dbReference>
<dbReference type="InterPro" id="IPR037919">
    <property type="entry name" value="OGT"/>
</dbReference>
<dbReference type="PANTHER" id="PTHR44366:SF1">
    <property type="entry name" value="UDP-N-ACETYLGLUCOSAMINE--PEPTIDE N-ACETYLGLUCOSAMINYLTRANSFERASE 110 KDA SUBUNIT"/>
    <property type="match status" value="1"/>
</dbReference>
<dbReference type="SUPFAM" id="SSF48452">
    <property type="entry name" value="TPR-like"/>
    <property type="match status" value="1"/>
</dbReference>
<dbReference type="FunCoup" id="Q239P7">
    <property type="interactions" value="9"/>
</dbReference>
<dbReference type="EMBL" id="GG662728">
    <property type="protein sequence ID" value="EAR93268.2"/>
    <property type="molecule type" value="Genomic_DNA"/>
</dbReference>
<dbReference type="GeneID" id="7841591"/>
<evidence type="ECO:0000256" key="1">
    <source>
        <dbReference type="PROSITE-ProRule" id="PRU00339"/>
    </source>
</evidence>
<accession>Q239P7</accession>
<dbReference type="InterPro" id="IPR019734">
    <property type="entry name" value="TPR_rpt"/>
</dbReference>
<proteinExistence type="predicted"/>
<evidence type="ECO:0000313" key="3">
    <source>
        <dbReference type="Proteomes" id="UP000009168"/>
    </source>
</evidence>
<dbReference type="GO" id="GO:0006493">
    <property type="term" value="P:protein O-linked glycosylation"/>
    <property type="evidence" value="ECO:0007669"/>
    <property type="project" value="InterPro"/>
</dbReference>
<sequence length="330" mass="38810">MLSLFELSYFKQAIQNFEEMIEERQKEKGDKIDSIDVITIILYLNQLFCFNSGKCEKANKQLLKVCEQYKEQNENKDSYEAGVYLFGKGIYQFLNTFRDEDNISFLADMEKAYILLDDYKQDILSSLQQMHHIKGNISESEKWGQLLYNLNPKYPGIANNLASLYVDKKQFEEAVKLYSEEELSCPNNHVVLRNLANVYRDMGDTQKEEEYCKRAYEIQPRSAFSCLRYGIFNYKHNKKEEAVKMFNEGISIDSEVLGNYQQLANIAIDDNDFGNAINYLQKCVEISPDEGYCYYKLAECLKQCQRYNEAIDQYNMSIQKQTYKKLLKKY</sequence>
<dbReference type="KEGG" id="tet:TTHERM_01192460"/>
<dbReference type="InterPro" id="IPR011990">
    <property type="entry name" value="TPR-like_helical_dom_sf"/>
</dbReference>
<protein>
    <submittedName>
        <fullName evidence="2">Tetratricopeptide repeat protein</fullName>
    </submittedName>
</protein>
<feature type="repeat" description="TPR" evidence="1">
    <location>
        <begin position="189"/>
        <end position="222"/>
    </location>
</feature>
<dbReference type="SMART" id="SM00028">
    <property type="entry name" value="TPR"/>
    <property type="match status" value="5"/>
</dbReference>
<reference evidence="3" key="1">
    <citation type="journal article" date="2006" name="PLoS Biol.">
        <title>Macronuclear genome sequence of the ciliate Tetrahymena thermophila, a model eukaryote.</title>
        <authorList>
            <person name="Eisen J.A."/>
            <person name="Coyne R.S."/>
            <person name="Wu M."/>
            <person name="Wu D."/>
            <person name="Thiagarajan M."/>
            <person name="Wortman J.R."/>
            <person name="Badger J.H."/>
            <person name="Ren Q."/>
            <person name="Amedeo P."/>
            <person name="Jones K.M."/>
            <person name="Tallon L.J."/>
            <person name="Delcher A.L."/>
            <person name="Salzberg S.L."/>
            <person name="Silva J.C."/>
            <person name="Haas B.J."/>
            <person name="Majoros W.H."/>
            <person name="Farzad M."/>
            <person name="Carlton J.M."/>
            <person name="Smith R.K. Jr."/>
            <person name="Garg J."/>
            <person name="Pearlman R.E."/>
            <person name="Karrer K.M."/>
            <person name="Sun L."/>
            <person name="Manning G."/>
            <person name="Elde N.C."/>
            <person name="Turkewitz A.P."/>
            <person name="Asai D.J."/>
            <person name="Wilkes D.E."/>
            <person name="Wang Y."/>
            <person name="Cai H."/>
            <person name="Collins K."/>
            <person name="Stewart B.A."/>
            <person name="Lee S.R."/>
            <person name="Wilamowska K."/>
            <person name="Weinberg Z."/>
            <person name="Ruzzo W.L."/>
            <person name="Wloga D."/>
            <person name="Gaertig J."/>
            <person name="Frankel J."/>
            <person name="Tsao C.-C."/>
            <person name="Gorovsky M.A."/>
            <person name="Keeling P.J."/>
            <person name="Waller R.F."/>
            <person name="Patron N.J."/>
            <person name="Cherry J.M."/>
            <person name="Stover N.A."/>
            <person name="Krieger C.J."/>
            <person name="del Toro C."/>
            <person name="Ryder H.F."/>
            <person name="Williamson S.C."/>
            <person name="Barbeau R.A."/>
            <person name="Hamilton E.P."/>
            <person name="Orias E."/>
        </authorList>
    </citation>
    <scope>NUCLEOTIDE SEQUENCE [LARGE SCALE GENOMIC DNA]</scope>
    <source>
        <strain evidence="3">SB210</strain>
    </source>
</reference>
<dbReference type="HOGENOM" id="CLU_042227_0_0_1"/>
<dbReference type="OrthoDB" id="1926212at2759"/>
<dbReference type="RefSeq" id="XP_001013513.2">
    <property type="nucleotide sequence ID" value="XM_001013513.2"/>
</dbReference>
<feature type="repeat" description="TPR" evidence="1">
    <location>
        <begin position="257"/>
        <end position="290"/>
    </location>
</feature>
<keyword evidence="3" id="KW-1185">Reference proteome</keyword>
<dbReference type="PROSITE" id="PS50005">
    <property type="entry name" value="TPR"/>
    <property type="match status" value="2"/>
</dbReference>
<keyword evidence="1" id="KW-0802">TPR repeat</keyword>
<dbReference type="AlphaFoldDB" id="Q239P7"/>
<dbReference type="InParanoid" id="Q239P7"/>
<dbReference type="GO" id="GO:0097363">
    <property type="term" value="F:protein O-acetylglucosaminyltransferase activity"/>
    <property type="evidence" value="ECO:0007669"/>
    <property type="project" value="TreeGrafter"/>
</dbReference>
<name>Q239P7_TETTS</name>